<keyword evidence="7" id="KW-1185">Reference proteome</keyword>
<dbReference type="NCBIfam" id="TIGR00002">
    <property type="entry name" value="S16"/>
    <property type="match status" value="1"/>
</dbReference>
<dbReference type="Gene3D" id="3.30.1320.10">
    <property type="match status" value="1"/>
</dbReference>
<evidence type="ECO:0000313" key="6">
    <source>
        <dbReference type="Ensembl" id="ENSBIXP00000007327.1"/>
    </source>
</evidence>
<evidence type="ECO:0000313" key="7">
    <source>
        <dbReference type="Proteomes" id="UP000314981"/>
    </source>
</evidence>
<evidence type="ECO:0000256" key="2">
    <source>
        <dbReference type="ARBA" id="ARBA00022980"/>
    </source>
</evidence>
<comment type="similarity">
    <text evidence="1">Belongs to the bacterial ribosomal protein bS16 family.</text>
</comment>
<dbReference type="GO" id="GO:0003735">
    <property type="term" value="F:structural constituent of ribosome"/>
    <property type="evidence" value="ECO:0007669"/>
    <property type="project" value="InterPro"/>
</dbReference>
<dbReference type="Ensembl" id="ENSBIXT00000002056.1">
    <property type="protein sequence ID" value="ENSBIXP00000007327.1"/>
    <property type="gene ID" value="ENSBIXG00000013302.1"/>
</dbReference>
<evidence type="ECO:0000256" key="3">
    <source>
        <dbReference type="ARBA" id="ARBA00023274"/>
    </source>
</evidence>
<name>A0A4W2CLZ0_BOBOX</name>
<dbReference type="InterPro" id="IPR000307">
    <property type="entry name" value="Ribosomal_bS16"/>
</dbReference>
<dbReference type="OMA" id="WPFYHIV"/>
<dbReference type="STRING" id="30522.A0A4W2CLZ0"/>
<reference evidence="7 8" key="1">
    <citation type="submission" date="2018-11" db="EMBL/GenBank/DDBJ databases">
        <title>Haplotype-resolved cattle genomes.</title>
        <authorList>
            <person name="Low W.Y."/>
            <person name="Tearle R."/>
            <person name="Bickhart D.M."/>
            <person name="Rosen B.D."/>
            <person name="Koren S."/>
            <person name="Rhie A."/>
            <person name="Hiendleder S."/>
            <person name="Phillippy A.M."/>
            <person name="Smith T.P.L."/>
            <person name="Williams J.L."/>
        </authorList>
    </citation>
    <scope>NUCLEOTIDE SEQUENCE [LARGE SCALE GENOMIC DNA]</scope>
</reference>
<proteinExistence type="inferred from homology"/>
<evidence type="ECO:0000256" key="5">
    <source>
        <dbReference type="ARBA" id="ARBA00035438"/>
    </source>
</evidence>
<dbReference type="PANTHER" id="PTHR12919">
    <property type="entry name" value="30S RIBOSOMAL PROTEIN S16"/>
    <property type="match status" value="1"/>
</dbReference>
<dbReference type="AlphaFoldDB" id="A0A4W2CLZ0"/>
<evidence type="ECO:0000256" key="1">
    <source>
        <dbReference type="ARBA" id="ARBA00006668"/>
    </source>
</evidence>
<keyword evidence="3" id="KW-0687">Ribonucleoprotein</keyword>
<dbReference type="PANTHER" id="PTHR12919:SF20">
    <property type="entry name" value="SMALL RIBOSOMAL SUBUNIT PROTEIN BS16M"/>
    <property type="match status" value="1"/>
</dbReference>
<accession>A0A4W2CLZ0</accession>
<dbReference type="GeneTree" id="ENSGT00390000014309"/>
<dbReference type="Proteomes" id="UP000429181">
    <property type="component" value="Chromosome 21"/>
</dbReference>
<organism evidence="6 7">
    <name type="scientific">Bos indicus x Bos taurus</name>
    <name type="common">Hybrid cattle</name>
    <dbReference type="NCBI Taxonomy" id="30522"/>
    <lineage>
        <taxon>Eukaryota</taxon>
        <taxon>Metazoa</taxon>
        <taxon>Chordata</taxon>
        <taxon>Craniata</taxon>
        <taxon>Vertebrata</taxon>
        <taxon>Euteleostomi</taxon>
        <taxon>Mammalia</taxon>
        <taxon>Eutheria</taxon>
        <taxon>Laurasiatheria</taxon>
        <taxon>Artiodactyla</taxon>
        <taxon>Ruminantia</taxon>
        <taxon>Pecora</taxon>
        <taxon>Bovidae</taxon>
        <taxon>Bovinae</taxon>
        <taxon>Bos</taxon>
    </lineage>
</organism>
<protein>
    <recommendedName>
        <fullName evidence="4">Small ribosomal subunit protein bS16m</fullName>
    </recommendedName>
    <alternativeName>
        <fullName evidence="5">28S ribosomal protein S16, mitochondrial</fullName>
    </alternativeName>
</protein>
<evidence type="ECO:0000256" key="4">
    <source>
        <dbReference type="ARBA" id="ARBA00035263"/>
    </source>
</evidence>
<reference evidence="6" key="2">
    <citation type="submission" date="2025-05" db="UniProtKB">
        <authorList>
            <consortium name="Ensembl"/>
        </authorList>
    </citation>
    <scope>IDENTIFICATION</scope>
</reference>
<keyword evidence="2" id="KW-0689">Ribosomal protein</keyword>
<dbReference type="Pfam" id="PF00886">
    <property type="entry name" value="Ribosomal_S16"/>
    <property type="match status" value="1"/>
</dbReference>
<dbReference type="Proteomes" id="UP000314981">
    <property type="component" value="Chromosome 21"/>
</dbReference>
<sequence>MVQLTTVLYKACHGGHLTIRLALGGCTKWPFYHIVVSPNKCPKDGHFMEQLGSYDPMSNNYGKKLIALNLDQMWHCIACGAHLSKPVEKFSNSHIHT</sequence>
<evidence type="ECO:0000313" key="8">
    <source>
        <dbReference type="Proteomes" id="UP000429181"/>
    </source>
</evidence>
<dbReference type="SUPFAM" id="SSF54565">
    <property type="entry name" value="Ribosomal protein S16"/>
    <property type="match status" value="1"/>
</dbReference>
<dbReference type="Ensembl" id="ENSBIXT00005001182.1">
    <property type="protein sequence ID" value="ENSBIXP00005008023.1"/>
    <property type="gene ID" value="ENSBIXG00005013161.1"/>
</dbReference>
<dbReference type="GO" id="GO:0032543">
    <property type="term" value="P:mitochondrial translation"/>
    <property type="evidence" value="ECO:0007669"/>
    <property type="project" value="TreeGrafter"/>
</dbReference>
<dbReference type="GO" id="GO:0005763">
    <property type="term" value="C:mitochondrial small ribosomal subunit"/>
    <property type="evidence" value="ECO:0007669"/>
    <property type="project" value="TreeGrafter"/>
</dbReference>
<dbReference type="InterPro" id="IPR023803">
    <property type="entry name" value="Ribosomal_bS16_dom_sf"/>
</dbReference>